<sequence>MPPSQQLQPGHPQQLPPQTQYQVPPQPQYSQPPALPLQQPHQSLPALKFRPSQPPQGHHQQETPCMQSQGYPMSSHQTPSHSPTGPPPSQHFSGAPPNMYEPQPNRLGPGLSNGYGSLSASGDPYAYNSSPSPYGSGSPFKAPQRSSPPIGQAAGMGYSQLSTTQVLPQALPTASSAGSGSGSPGTGNRVPVDDVINKVTTMGFHREQVKATSRGWFGR</sequence>
<feature type="region of interest" description="Disordered" evidence="1">
    <location>
        <begin position="1"/>
        <end position="194"/>
    </location>
</feature>
<evidence type="ECO:0000313" key="3">
    <source>
        <dbReference type="Proteomes" id="UP001454036"/>
    </source>
</evidence>
<keyword evidence="3" id="KW-1185">Reference proteome</keyword>
<evidence type="ECO:0000256" key="1">
    <source>
        <dbReference type="SAM" id="MobiDB-lite"/>
    </source>
</evidence>
<dbReference type="EMBL" id="BAABME010030810">
    <property type="protein sequence ID" value="GAA0143030.1"/>
    <property type="molecule type" value="Genomic_DNA"/>
</dbReference>
<dbReference type="PANTHER" id="PTHR31805">
    <property type="entry name" value="RECEPTOR-LIKE KINASE, PUTATIVE (DUF1421)-RELATED"/>
    <property type="match status" value="1"/>
</dbReference>
<feature type="compositionally biased region" description="Low complexity" evidence="1">
    <location>
        <begin position="124"/>
        <end position="139"/>
    </location>
</feature>
<feature type="compositionally biased region" description="Low complexity" evidence="1">
    <location>
        <begin position="1"/>
        <end position="47"/>
    </location>
</feature>
<name>A0AAV3NYH6_LITER</name>
<gene>
    <name evidence="2" type="ORF">LIER_42748</name>
</gene>
<evidence type="ECO:0008006" key="4">
    <source>
        <dbReference type="Google" id="ProtNLM"/>
    </source>
</evidence>
<reference evidence="2 3" key="1">
    <citation type="submission" date="2024-01" db="EMBL/GenBank/DDBJ databases">
        <title>The complete chloroplast genome sequence of Lithospermum erythrorhizon: insights into the phylogenetic relationship among Boraginaceae species and the maternal lineages of purple gromwells.</title>
        <authorList>
            <person name="Okada T."/>
            <person name="Watanabe K."/>
        </authorList>
    </citation>
    <scope>NUCLEOTIDE SEQUENCE [LARGE SCALE GENOMIC DNA]</scope>
</reference>
<dbReference type="PANTHER" id="PTHR31805:SF14">
    <property type="entry name" value="RECEPTOR-LIKE KINASE, PUTATIVE (DUF1421)-RELATED"/>
    <property type="match status" value="1"/>
</dbReference>
<feature type="compositionally biased region" description="Polar residues" evidence="1">
    <location>
        <begin position="62"/>
        <end position="72"/>
    </location>
</feature>
<dbReference type="Proteomes" id="UP001454036">
    <property type="component" value="Unassembled WGS sequence"/>
</dbReference>
<feature type="compositionally biased region" description="Low complexity" evidence="1">
    <location>
        <begin position="74"/>
        <end position="83"/>
    </location>
</feature>
<comment type="caution">
    <text evidence="2">The sequence shown here is derived from an EMBL/GenBank/DDBJ whole genome shotgun (WGS) entry which is preliminary data.</text>
</comment>
<protein>
    <recommendedName>
        <fullName evidence="4">DUF1421 domain-containing protein</fullName>
    </recommendedName>
</protein>
<organism evidence="2 3">
    <name type="scientific">Lithospermum erythrorhizon</name>
    <name type="common">Purple gromwell</name>
    <name type="synonym">Lithospermum officinale var. erythrorhizon</name>
    <dbReference type="NCBI Taxonomy" id="34254"/>
    <lineage>
        <taxon>Eukaryota</taxon>
        <taxon>Viridiplantae</taxon>
        <taxon>Streptophyta</taxon>
        <taxon>Embryophyta</taxon>
        <taxon>Tracheophyta</taxon>
        <taxon>Spermatophyta</taxon>
        <taxon>Magnoliopsida</taxon>
        <taxon>eudicotyledons</taxon>
        <taxon>Gunneridae</taxon>
        <taxon>Pentapetalae</taxon>
        <taxon>asterids</taxon>
        <taxon>lamiids</taxon>
        <taxon>Boraginales</taxon>
        <taxon>Boraginaceae</taxon>
        <taxon>Boraginoideae</taxon>
        <taxon>Lithospermeae</taxon>
        <taxon>Lithospermum</taxon>
    </lineage>
</organism>
<proteinExistence type="predicted"/>
<dbReference type="AlphaFoldDB" id="A0AAV3NYH6"/>
<accession>A0AAV3NYH6</accession>
<evidence type="ECO:0000313" key="2">
    <source>
        <dbReference type="EMBL" id="GAA0143030.1"/>
    </source>
</evidence>